<feature type="transmembrane region" description="Helical" evidence="7">
    <location>
        <begin position="46"/>
        <end position="66"/>
    </location>
</feature>
<keyword evidence="6 7" id="KW-0472">Membrane</keyword>
<reference evidence="8 9" key="1">
    <citation type="journal article" date="2016" name="PLoS ONE">
        <title>Plasmid Characterization and Chromosome Analysis of Two netF+ Clostridium perfringens Isolates Associated with Foal and Canine Necrotizing Enteritis.</title>
        <authorList>
            <person name="Mehdizadeh Gohari I."/>
            <person name="Kropinski A.M."/>
            <person name="Weese S.J."/>
            <person name="Parreira V.R."/>
            <person name="Whitehead A.E."/>
            <person name="Boerlin P."/>
            <person name="Prescott J.F."/>
        </authorList>
    </citation>
    <scope>NUCLEOTIDE SEQUENCE [LARGE SCALE GENOMIC DNA]</scope>
    <source>
        <strain evidence="8 9">JP838</strain>
    </source>
</reference>
<sequence length="143" mass="15538">MNLLIEIINISVYSTLGILLMIAGIFLIDLIVPCHFPTEIKKGNQGVGWLSAGSFIGIGIILRTAIMSPTTQVMKESMMNGILNSILYFILGILFLMFGYTALNFVNKRYNLNEEIGNGNVAAGIMVFGIFVGLALVISGVIY</sequence>
<evidence type="ECO:0008006" key="10">
    <source>
        <dbReference type="Google" id="ProtNLM"/>
    </source>
</evidence>
<feature type="transmembrane region" description="Helical" evidence="7">
    <location>
        <begin position="12"/>
        <end position="34"/>
    </location>
</feature>
<dbReference type="AlphaFoldDB" id="A0A127EFJ1"/>
<evidence type="ECO:0000256" key="2">
    <source>
        <dbReference type="ARBA" id="ARBA00005779"/>
    </source>
</evidence>
<keyword evidence="5 7" id="KW-1133">Transmembrane helix</keyword>
<dbReference type="Pfam" id="PF03994">
    <property type="entry name" value="DUF350"/>
    <property type="match status" value="1"/>
</dbReference>
<organism evidence="8 9">
    <name type="scientific">Clostridium perfringens</name>
    <dbReference type="NCBI Taxonomy" id="1502"/>
    <lineage>
        <taxon>Bacteria</taxon>
        <taxon>Bacillati</taxon>
        <taxon>Bacillota</taxon>
        <taxon>Clostridia</taxon>
        <taxon>Eubacteriales</taxon>
        <taxon>Clostridiaceae</taxon>
        <taxon>Clostridium</taxon>
    </lineage>
</organism>
<comment type="subcellular location">
    <subcellularLocation>
        <location evidence="1">Cell membrane</location>
        <topology evidence="1">Multi-pass membrane protein</topology>
    </subcellularLocation>
</comment>
<dbReference type="OrthoDB" id="1907375at2"/>
<dbReference type="Proteomes" id="UP000070260">
    <property type="component" value="Chromosome"/>
</dbReference>
<evidence type="ECO:0000256" key="6">
    <source>
        <dbReference type="ARBA" id="ARBA00023136"/>
    </source>
</evidence>
<keyword evidence="4 7" id="KW-0812">Transmembrane</keyword>
<feature type="transmembrane region" description="Helical" evidence="7">
    <location>
        <begin position="86"/>
        <end position="106"/>
    </location>
</feature>
<gene>
    <name evidence="8" type="ORF">JFP838_02840</name>
</gene>
<evidence type="ECO:0000313" key="9">
    <source>
        <dbReference type="Proteomes" id="UP000070260"/>
    </source>
</evidence>
<keyword evidence="3" id="KW-1003">Cell membrane</keyword>
<name>A0A127EFJ1_CLOPF</name>
<comment type="similarity">
    <text evidence="2">Belongs to the UPF0719 family.</text>
</comment>
<proteinExistence type="inferred from homology"/>
<dbReference type="PANTHER" id="PTHR40043:SF1">
    <property type="entry name" value="UPF0719 INNER MEMBRANE PROTEIN YJFL"/>
    <property type="match status" value="1"/>
</dbReference>
<dbReference type="EMBL" id="CP010994">
    <property type="protein sequence ID" value="AMN34731.1"/>
    <property type="molecule type" value="Genomic_DNA"/>
</dbReference>
<accession>A0A127EFJ1</accession>
<evidence type="ECO:0000256" key="4">
    <source>
        <dbReference type="ARBA" id="ARBA00022692"/>
    </source>
</evidence>
<dbReference type="InterPro" id="IPR007140">
    <property type="entry name" value="DUF350"/>
</dbReference>
<evidence type="ECO:0000256" key="7">
    <source>
        <dbReference type="SAM" id="Phobius"/>
    </source>
</evidence>
<dbReference type="PANTHER" id="PTHR40043">
    <property type="entry name" value="UPF0719 INNER MEMBRANE PROTEIN YJFL"/>
    <property type="match status" value="1"/>
</dbReference>
<evidence type="ECO:0000256" key="5">
    <source>
        <dbReference type="ARBA" id="ARBA00022989"/>
    </source>
</evidence>
<feature type="transmembrane region" description="Helical" evidence="7">
    <location>
        <begin position="118"/>
        <end position="142"/>
    </location>
</feature>
<dbReference type="PATRIC" id="fig|1502.177.peg.551"/>
<dbReference type="RefSeq" id="WP_061426424.1">
    <property type="nucleotide sequence ID" value="NZ_CATNZO010000001.1"/>
</dbReference>
<dbReference type="GO" id="GO:0005886">
    <property type="term" value="C:plasma membrane"/>
    <property type="evidence" value="ECO:0007669"/>
    <property type="project" value="UniProtKB-SubCell"/>
</dbReference>
<evidence type="ECO:0000256" key="3">
    <source>
        <dbReference type="ARBA" id="ARBA00022475"/>
    </source>
</evidence>
<protein>
    <recommendedName>
        <fullName evidence="10">DUF350 domain-containing protein</fullName>
    </recommendedName>
</protein>
<evidence type="ECO:0000256" key="1">
    <source>
        <dbReference type="ARBA" id="ARBA00004651"/>
    </source>
</evidence>
<evidence type="ECO:0000313" key="8">
    <source>
        <dbReference type="EMBL" id="AMN34731.1"/>
    </source>
</evidence>